<accession>A0A841I2N2</accession>
<dbReference type="InterPro" id="IPR015943">
    <property type="entry name" value="WD40/YVTN_repeat-like_dom_sf"/>
</dbReference>
<dbReference type="SUPFAM" id="SSF50969">
    <property type="entry name" value="YVTN repeat-like/Quinoprotein amine dehydrogenase"/>
    <property type="match status" value="1"/>
</dbReference>
<dbReference type="AlphaFoldDB" id="A0A841I2N2"/>
<gene>
    <name evidence="2" type="ORF">HNR42_002702</name>
</gene>
<sequence length="269" mass="30213">MTRPRLRPHLLSLLALTLAPACGAQTTASVPVYGYRIVKSYPHDPKAFTQGLLYDAGYLFEGTGQYGQSQLRRVELRSGKVLQKRDLPADVFGEGLAKVSNRLIQLSWTNRRGFVWDAKTFAPLHEFTHDTEGWGLTSDGRRLILSDGSDTLYFLDPQTYKVTGRVRVRDGGKPVDQLNELEYIDGEVWANVWQTDRIARIDPASGRVTAWVDLSGLRQTALAGVLSSMSFDEFNNAVLNGIAYDPQGKRLFVTGKLWPRLYHIELVKK</sequence>
<organism evidence="2 3">
    <name type="scientific">Deinobacterium chartae</name>
    <dbReference type="NCBI Taxonomy" id="521158"/>
    <lineage>
        <taxon>Bacteria</taxon>
        <taxon>Thermotogati</taxon>
        <taxon>Deinococcota</taxon>
        <taxon>Deinococci</taxon>
        <taxon>Deinococcales</taxon>
        <taxon>Deinococcaceae</taxon>
        <taxon>Deinobacterium</taxon>
    </lineage>
</organism>
<dbReference type="InterPro" id="IPR007788">
    <property type="entry name" value="QCT"/>
</dbReference>
<keyword evidence="3" id="KW-1185">Reference proteome</keyword>
<name>A0A841I2N2_9DEIO</name>
<dbReference type="GO" id="GO:0016603">
    <property type="term" value="F:glutaminyl-peptide cyclotransferase activity"/>
    <property type="evidence" value="ECO:0007669"/>
    <property type="project" value="InterPro"/>
</dbReference>
<protein>
    <submittedName>
        <fullName evidence="2">Glutamine cyclotransferase</fullName>
    </submittedName>
</protein>
<dbReference type="PANTHER" id="PTHR31270:SF1">
    <property type="entry name" value="GLUTAMINYL-PEPTIDE CYCLOTRANSFERASE"/>
    <property type="match status" value="1"/>
</dbReference>
<evidence type="ECO:0000256" key="1">
    <source>
        <dbReference type="SAM" id="SignalP"/>
    </source>
</evidence>
<dbReference type="EMBL" id="JACHHG010000010">
    <property type="protein sequence ID" value="MBB6099264.1"/>
    <property type="molecule type" value="Genomic_DNA"/>
</dbReference>
<dbReference type="Pfam" id="PF05096">
    <property type="entry name" value="Glu_cyclase_2"/>
    <property type="match status" value="1"/>
</dbReference>
<dbReference type="InterPro" id="IPR011044">
    <property type="entry name" value="Quino_amine_DH_bsu"/>
</dbReference>
<evidence type="ECO:0000313" key="3">
    <source>
        <dbReference type="Proteomes" id="UP000569951"/>
    </source>
</evidence>
<keyword evidence="1" id="KW-0732">Signal</keyword>
<reference evidence="2 3" key="1">
    <citation type="submission" date="2020-08" db="EMBL/GenBank/DDBJ databases">
        <title>Genomic Encyclopedia of Type Strains, Phase IV (KMG-IV): sequencing the most valuable type-strain genomes for metagenomic binning, comparative biology and taxonomic classification.</title>
        <authorList>
            <person name="Goeker M."/>
        </authorList>
    </citation>
    <scope>NUCLEOTIDE SEQUENCE [LARGE SCALE GENOMIC DNA]</scope>
    <source>
        <strain evidence="2 3">DSM 21458</strain>
    </source>
</reference>
<dbReference type="Gene3D" id="2.130.10.10">
    <property type="entry name" value="YVTN repeat-like/Quinoprotein amine dehydrogenase"/>
    <property type="match status" value="1"/>
</dbReference>
<comment type="caution">
    <text evidence="2">The sequence shown here is derived from an EMBL/GenBank/DDBJ whole genome shotgun (WGS) entry which is preliminary data.</text>
</comment>
<dbReference type="PANTHER" id="PTHR31270">
    <property type="entry name" value="GLUTAMINYL-PEPTIDE CYCLOTRANSFERASE"/>
    <property type="match status" value="1"/>
</dbReference>
<feature type="signal peptide" evidence="1">
    <location>
        <begin position="1"/>
        <end position="24"/>
    </location>
</feature>
<dbReference type="Proteomes" id="UP000569951">
    <property type="component" value="Unassembled WGS sequence"/>
</dbReference>
<dbReference type="RefSeq" id="WP_183988017.1">
    <property type="nucleotide sequence ID" value="NZ_JACHHG010000010.1"/>
</dbReference>
<feature type="chain" id="PRO_5032598908" evidence="1">
    <location>
        <begin position="25"/>
        <end position="269"/>
    </location>
</feature>
<keyword evidence="2" id="KW-0808">Transferase</keyword>
<proteinExistence type="predicted"/>
<evidence type="ECO:0000313" key="2">
    <source>
        <dbReference type="EMBL" id="MBB6099264.1"/>
    </source>
</evidence>